<comment type="caution">
    <text evidence="2">The sequence shown here is derived from an EMBL/GenBank/DDBJ whole genome shotgun (WGS) entry which is preliminary data.</text>
</comment>
<reference evidence="2 3" key="1">
    <citation type="submission" date="2024-09" db="EMBL/GenBank/DDBJ databases">
        <authorList>
            <person name="Sun Q."/>
            <person name="Mori K."/>
        </authorList>
    </citation>
    <scope>NUCLEOTIDE SEQUENCE [LARGE SCALE GENOMIC DNA]</scope>
    <source>
        <strain evidence="2 3">CCM 7415</strain>
    </source>
</reference>
<protein>
    <submittedName>
        <fullName evidence="2">Tetratricopeptide repeat protein</fullName>
    </submittedName>
</protein>
<dbReference type="PANTHER" id="PTHR44395">
    <property type="match status" value="1"/>
</dbReference>
<dbReference type="PROSITE" id="PS51257">
    <property type="entry name" value="PROKAR_LIPOPROTEIN"/>
    <property type="match status" value="1"/>
</dbReference>
<dbReference type="SUPFAM" id="SSF48452">
    <property type="entry name" value="TPR-like"/>
    <property type="match status" value="1"/>
</dbReference>
<sequence>MNALFRPSIYRLVAGLLFLTALVGCAGPGGTTRDAADSPASAWSRLGLAYLQRDDIERAQQALERAIALSPADPDALQGLALIYQRQGEEQVADRYFRRALDQRPGFTRARNNYATFLFAEGHIAEACDQLERASNDLEYERRAQLFANLGQCRTQLDQTRAARDAWQRAVQIDPGQTRGWLGLAASEFQLQNPDASRIALRRYTQLGGDSEQSRQLARRLAMMETAP</sequence>
<accession>A0ABV6G967</accession>
<evidence type="ECO:0000313" key="3">
    <source>
        <dbReference type="Proteomes" id="UP001589814"/>
    </source>
</evidence>
<feature type="repeat" description="TPR" evidence="1">
    <location>
        <begin position="40"/>
        <end position="73"/>
    </location>
</feature>
<organism evidence="2 3">
    <name type="scientific">Kushneria aurantia</name>
    <dbReference type="NCBI Taxonomy" id="504092"/>
    <lineage>
        <taxon>Bacteria</taxon>
        <taxon>Pseudomonadati</taxon>
        <taxon>Pseudomonadota</taxon>
        <taxon>Gammaproteobacteria</taxon>
        <taxon>Oceanospirillales</taxon>
        <taxon>Halomonadaceae</taxon>
        <taxon>Kushneria</taxon>
    </lineage>
</organism>
<evidence type="ECO:0000313" key="2">
    <source>
        <dbReference type="EMBL" id="MFC0269784.1"/>
    </source>
</evidence>
<dbReference type="Pfam" id="PF13414">
    <property type="entry name" value="TPR_11"/>
    <property type="match status" value="1"/>
</dbReference>
<dbReference type="RefSeq" id="WP_019952054.1">
    <property type="nucleotide sequence ID" value="NZ_JBHLVX010000067.1"/>
</dbReference>
<dbReference type="EMBL" id="JBHLVX010000067">
    <property type="protein sequence ID" value="MFC0269784.1"/>
    <property type="molecule type" value="Genomic_DNA"/>
</dbReference>
<dbReference type="Gene3D" id="1.25.40.10">
    <property type="entry name" value="Tetratricopeptide repeat domain"/>
    <property type="match status" value="1"/>
</dbReference>
<dbReference type="SMART" id="SM00028">
    <property type="entry name" value="TPR"/>
    <property type="match status" value="3"/>
</dbReference>
<gene>
    <name evidence="2" type="ORF">ACFFHW_17620</name>
</gene>
<proteinExistence type="predicted"/>
<keyword evidence="3" id="KW-1185">Reference proteome</keyword>
<dbReference type="PROSITE" id="PS50293">
    <property type="entry name" value="TPR_REGION"/>
    <property type="match status" value="1"/>
</dbReference>
<dbReference type="Proteomes" id="UP001589814">
    <property type="component" value="Unassembled WGS sequence"/>
</dbReference>
<name>A0ABV6G967_9GAMM</name>
<dbReference type="InterPro" id="IPR011990">
    <property type="entry name" value="TPR-like_helical_dom_sf"/>
</dbReference>
<dbReference type="InterPro" id="IPR019734">
    <property type="entry name" value="TPR_rpt"/>
</dbReference>
<feature type="repeat" description="TPR" evidence="1">
    <location>
        <begin position="144"/>
        <end position="177"/>
    </location>
</feature>
<feature type="repeat" description="TPR" evidence="1">
    <location>
        <begin position="74"/>
        <end position="107"/>
    </location>
</feature>
<evidence type="ECO:0000256" key="1">
    <source>
        <dbReference type="PROSITE-ProRule" id="PRU00339"/>
    </source>
</evidence>
<dbReference type="PANTHER" id="PTHR44395:SF1">
    <property type="entry name" value="PROTEIN O-MANNOSYL-TRANSFERASE TMTC3"/>
    <property type="match status" value="1"/>
</dbReference>
<dbReference type="PROSITE" id="PS50005">
    <property type="entry name" value="TPR"/>
    <property type="match status" value="3"/>
</dbReference>
<keyword evidence="1" id="KW-0802">TPR repeat</keyword>
<dbReference type="Pfam" id="PF13432">
    <property type="entry name" value="TPR_16"/>
    <property type="match status" value="1"/>
</dbReference>